<accession>A0A1Y6GAG2</accession>
<sequence>MPEMTSQMRQHRPVVGVIACGRTVEGEPAQAVKHRYLEAVERFADAIPLIIPTNQSADNAAYLVARLDAILLTGSNSNIAPRRYGSDTPAHLPNDDGRDDFGQVLIRAGMNSAKPIFGICRGLQEINVALGGTLRDLRHSIGADHHHAPDDASLEETFAFTHPVEVVANSTLFRFAEAERLVVNSVHFQAIDRLAKGLVANATGPEGIIEAVAATGSSAPVFAVQWHPEWRPEDRPHDLAFWHYLGEAARSSYMPAPGAETAA</sequence>
<evidence type="ECO:0000313" key="2">
    <source>
        <dbReference type="Proteomes" id="UP000194474"/>
    </source>
</evidence>
<dbReference type="CDD" id="cd01745">
    <property type="entry name" value="GATase1_2"/>
    <property type="match status" value="1"/>
</dbReference>
<keyword evidence="1" id="KW-0315">Glutamine amidotransferase</keyword>
<dbReference type="Pfam" id="PF07722">
    <property type="entry name" value="Peptidase_C26"/>
    <property type="match status" value="1"/>
</dbReference>
<keyword evidence="2" id="KW-1185">Reference proteome</keyword>
<dbReference type="RefSeq" id="WP_244557555.1">
    <property type="nucleotide sequence ID" value="NZ_FXWK01000002.1"/>
</dbReference>
<dbReference type="InterPro" id="IPR029062">
    <property type="entry name" value="Class_I_gatase-like"/>
</dbReference>
<dbReference type="GO" id="GO:0006598">
    <property type="term" value="P:polyamine catabolic process"/>
    <property type="evidence" value="ECO:0007669"/>
    <property type="project" value="TreeGrafter"/>
</dbReference>
<dbReference type="PANTHER" id="PTHR43235:SF1">
    <property type="entry name" value="GLUTAMINE AMIDOTRANSFERASE PB2B2.05-RELATED"/>
    <property type="match status" value="1"/>
</dbReference>
<gene>
    <name evidence="1" type="ORF">SAMN06295905_2998</name>
</gene>
<dbReference type="GO" id="GO:0016740">
    <property type="term" value="F:transferase activity"/>
    <property type="evidence" value="ECO:0007669"/>
    <property type="project" value="UniProtKB-KW"/>
</dbReference>
<reference evidence="2" key="1">
    <citation type="submission" date="2017-04" db="EMBL/GenBank/DDBJ databases">
        <authorList>
            <person name="Varghese N."/>
            <person name="Submissions S."/>
        </authorList>
    </citation>
    <scope>NUCLEOTIDE SEQUENCE [LARGE SCALE GENOMIC DNA]</scope>
</reference>
<dbReference type="GO" id="GO:0005829">
    <property type="term" value="C:cytosol"/>
    <property type="evidence" value="ECO:0007669"/>
    <property type="project" value="TreeGrafter"/>
</dbReference>
<dbReference type="InterPro" id="IPR044668">
    <property type="entry name" value="PuuD-like"/>
</dbReference>
<proteinExistence type="predicted"/>
<dbReference type="Proteomes" id="UP000194474">
    <property type="component" value="Unassembled WGS sequence"/>
</dbReference>
<evidence type="ECO:0000313" key="1">
    <source>
        <dbReference type="EMBL" id="SMQ85708.1"/>
    </source>
</evidence>
<dbReference type="PROSITE" id="PS51273">
    <property type="entry name" value="GATASE_TYPE_1"/>
    <property type="match status" value="1"/>
</dbReference>
<dbReference type="AlphaFoldDB" id="A0A1Y6GAG2"/>
<dbReference type="EMBL" id="FXWK01000002">
    <property type="protein sequence ID" value="SMQ85708.1"/>
    <property type="molecule type" value="Genomic_DNA"/>
</dbReference>
<name>A0A1Y6GAG2_9HYPH</name>
<organism evidence="1 2">
    <name type="scientific">Devosia lucknowensis</name>
    <dbReference type="NCBI Taxonomy" id="1096929"/>
    <lineage>
        <taxon>Bacteria</taxon>
        <taxon>Pseudomonadati</taxon>
        <taxon>Pseudomonadota</taxon>
        <taxon>Alphaproteobacteria</taxon>
        <taxon>Hyphomicrobiales</taxon>
        <taxon>Devosiaceae</taxon>
        <taxon>Devosia</taxon>
    </lineage>
</organism>
<dbReference type="GO" id="GO:0033969">
    <property type="term" value="F:gamma-glutamyl-gamma-aminobutyrate hydrolase activity"/>
    <property type="evidence" value="ECO:0007669"/>
    <property type="project" value="TreeGrafter"/>
</dbReference>
<dbReference type="SUPFAM" id="SSF52317">
    <property type="entry name" value="Class I glutamine amidotransferase-like"/>
    <property type="match status" value="1"/>
</dbReference>
<protein>
    <submittedName>
        <fullName evidence="1">Putative glutamine amidotransferase</fullName>
    </submittedName>
</protein>
<dbReference type="PANTHER" id="PTHR43235">
    <property type="entry name" value="GLUTAMINE AMIDOTRANSFERASE PB2B2.05-RELATED"/>
    <property type="match status" value="1"/>
</dbReference>
<dbReference type="InterPro" id="IPR011697">
    <property type="entry name" value="Peptidase_C26"/>
</dbReference>
<keyword evidence="1" id="KW-0808">Transferase</keyword>
<dbReference type="Gene3D" id="3.40.50.880">
    <property type="match status" value="1"/>
</dbReference>